<keyword evidence="3" id="KW-1185">Reference proteome</keyword>
<organism evidence="2 3">
    <name type="scientific">Hibiscus sabdariffa</name>
    <name type="common">roselle</name>
    <dbReference type="NCBI Taxonomy" id="183260"/>
    <lineage>
        <taxon>Eukaryota</taxon>
        <taxon>Viridiplantae</taxon>
        <taxon>Streptophyta</taxon>
        <taxon>Embryophyta</taxon>
        <taxon>Tracheophyta</taxon>
        <taxon>Spermatophyta</taxon>
        <taxon>Magnoliopsida</taxon>
        <taxon>eudicotyledons</taxon>
        <taxon>Gunneridae</taxon>
        <taxon>Pentapetalae</taxon>
        <taxon>rosids</taxon>
        <taxon>malvids</taxon>
        <taxon>Malvales</taxon>
        <taxon>Malvaceae</taxon>
        <taxon>Malvoideae</taxon>
        <taxon>Hibiscus</taxon>
    </lineage>
</organism>
<feature type="compositionally biased region" description="Polar residues" evidence="1">
    <location>
        <begin position="157"/>
        <end position="167"/>
    </location>
</feature>
<gene>
    <name evidence="2" type="ORF">V6N12_053322</name>
</gene>
<evidence type="ECO:0000313" key="3">
    <source>
        <dbReference type="Proteomes" id="UP001472677"/>
    </source>
</evidence>
<feature type="region of interest" description="Disordered" evidence="1">
    <location>
        <begin position="297"/>
        <end position="325"/>
    </location>
</feature>
<feature type="compositionally biased region" description="Gly residues" evidence="1">
    <location>
        <begin position="375"/>
        <end position="385"/>
    </location>
</feature>
<feature type="region of interest" description="Disordered" evidence="1">
    <location>
        <begin position="135"/>
        <end position="167"/>
    </location>
</feature>
<feature type="region of interest" description="Disordered" evidence="1">
    <location>
        <begin position="364"/>
        <end position="385"/>
    </location>
</feature>
<protein>
    <submittedName>
        <fullName evidence="2">Uncharacterized protein</fullName>
    </submittedName>
</protein>
<dbReference type="Proteomes" id="UP001472677">
    <property type="component" value="Unassembled WGS sequence"/>
</dbReference>
<evidence type="ECO:0000256" key="1">
    <source>
        <dbReference type="SAM" id="MobiDB-lite"/>
    </source>
</evidence>
<feature type="compositionally biased region" description="Polar residues" evidence="1">
    <location>
        <begin position="311"/>
        <end position="325"/>
    </location>
</feature>
<comment type="caution">
    <text evidence="2">The sequence shown here is derived from an EMBL/GenBank/DDBJ whole genome shotgun (WGS) entry which is preliminary data.</text>
</comment>
<dbReference type="EMBL" id="JBBPBM010000034">
    <property type="protein sequence ID" value="KAK8531863.1"/>
    <property type="molecule type" value="Genomic_DNA"/>
</dbReference>
<accession>A0ABR2DA16</accession>
<sequence length="385" mass="41243">MVEPVPEGSETVHARKVSFRDMVVGGATSPQAGHVIPDLDVEARRFGVNQGASRHGDSSVQATSLNAGRFEILKTVDADMTDQASSEVVRGPISATGTVHQGQLRIWDRDDEVLAEKGNRVPTDVVAIVNNGKSPIVRSKPKKSSKKQSVATLAKSGESSKAQDGEQVQKQIMPAMSTMDHLIAMSSVLDPKNHSAVQLVSKEVNMGREEEHCRAILAKSGESSKAQDGEQVQKQIMPAMLTKDHLIAMPSVLDPKNHSAVQLVSKEVHMGREEEHRRTVIPSVDYGSGRTACRLSKIKSAARSTPYGPGKSNSEPTENRNPNLPTSVVVSDWIQTLAQKLDAAGKGDANLLREVELQEDRVMATESNAVEDESGGGNGGLVSVG</sequence>
<name>A0ABR2DA16_9ROSI</name>
<reference evidence="2 3" key="1">
    <citation type="journal article" date="2024" name="G3 (Bethesda)">
        <title>Genome assembly of Hibiscus sabdariffa L. provides insights into metabolisms of medicinal natural products.</title>
        <authorList>
            <person name="Kim T."/>
        </authorList>
    </citation>
    <scope>NUCLEOTIDE SEQUENCE [LARGE SCALE GENOMIC DNA]</scope>
    <source>
        <strain evidence="2">TK-2024</strain>
        <tissue evidence="2">Old leaves</tissue>
    </source>
</reference>
<evidence type="ECO:0000313" key="2">
    <source>
        <dbReference type="EMBL" id="KAK8531863.1"/>
    </source>
</evidence>
<proteinExistence type="predicted"/>